<name>A0A4R6TCK7_9FLAO</name>
<organism evidence="1 2">
    <name type="scientific">Tenacibaculum caenipelagi</name>
    <dbReference type="NCBI Taxonomy" id="1325435"/>
    <lineage>
        <taxon>Bacteria</taxon>
        <taxon>Pseudomonadati</taxon>
        <taxon>Bacteroidota</taxon>
        <taxon>Flavobacteriia</taxon>
        <taxon>Flavobacteriales</taxon>
        <taxon>Flavobacteriaceae</taxon>
        <taxon>Tenacibaculum</taxon>
    </lineage>
</organism>
<evidence type="ECO:0000313" key="2">
    <source>
        <dbReference type="Proteomes" id="UP000295390"/>
    </source>
</evidence>
<accession>A0A4R6TCK7</accession>
<comment type="caution">
    <text evidence="1">The sequence shown here is derived from an EMBL/GenBank/DDBJ whole genome shotgun (WGS) entry which is preliminary data.</text>
</comment>
<proteinExistence type="predicted"/>
<sequence length="274" mass="31837">MKKITLLLLTLTIILSCKTEKPTEIIIIGALHKPESNFNSEILFKILENVKPDFILHERDSAAFDTNFRFVETPTENEGMASSKYINKYPSTQLRPYEFEGRNEYRINIGSRPTDGLTTKLLDSLNKANLLTPSEATIHNKYNALIEPLIVLASKSPENFNNPKTDSICAERQYYQYKMLQKITNVRDEFATHFHTKPNGEKISYRDGFKLASDFWDLRNQTMAKNIMRISEQNKGKRLVVLCGFMHRYYLLSELKNLTKGKDIVLKEFYDYKI</sequence>
<keyword evidence="2" id="KW-1185">Reference proteome</keyword>
<evidence type="ECO:0008006" key="3">
    <source>
        <dbReference type="Google" id="ProtNLM"/>
    </source>
</evidence>
<dbReference type="OrthoDB" id="641734at2"/>
<dbReference type="RefSeq" id="WP_133535530.1">
    <property type="nucleotide sequence ID" value="NZ_SNYH01000003.1"/>
</dbReference>
<protein>
    <recommendedName>
        <fullName evidence="3">TraB family protein</fullName>
    </recommendedName>
</protein>
<reference evidence="1 2" key="1">
    <citation type="submission" date="2019-03" db="EMBL/GenBank/DDBJ databases">
        <title>Genomic Encyclopedia of Type Strains, Phase III (KMG-III): the genomes of soil and plant-associated and newly described type strains.</title>
        <authorList>
            <person name="Whitman W."/>
        </authorList>
    </citation>
    <scope>NUCLEOTIDE SEQUENCE [LARGE SCALE GENOMIC DNA]</scope>
    <source>
        <strain evidence="1 2">CECT 8283</strain>
    </source>
</reference>
<dbReference type="AlphaFoldDB" id="A0A4R6TCK7"/>
<dbReference type="PROSITE" id="PS51257">
    <property type="entry name" value="PROKAR_LIPOPROTEIN"/>
    <property type="match status" value="1"/>
</dbReference>
<dbReference type="EMBL" id="SNYH01000003">
    <property type="protein sequence ID" value="TDQ27535.1"/>
    <property type="molecule type" value="Genomic_DNA"/>
</dbReference>
<gene>
    <name evidence="1" type="ORF">DFQ07_1386</name>
</gene>
<evidence type="ECO:0000313" key="1">
    <source>
        <dbReference type="EMBL" id="TDQ27535.1"/>
    </source>
</evidence>
<dbReference type="Proteomes" id="UP000295390">
    <property type="component" value="Unassembled WGS sequence"/>
</dbReference>